<feature type="domain" description="FAD dependent oxidoreductase" evidence="2">
    <location>
        <begin position="6"/>
        <end position="367"/>
    </location>
</feature>
<reference evidence="3" key="1">
    <citation type="submission" date="2020-02" db="EMBL/GenBank/DDBJ databases">
        <authorList>
            <person name="Meier V. D."/>
        </authorList>
    </citation>
    <scope>NUCLEOTIDE SEQUENCE</scope>
    <source>
        <strain evidence="3">AVDCRST_MAG90</strain>
    </source>
</reference>
<dbReference type="GO" id="GO:0016491">
    <property type="term" value="F:oxidoreductase activity"/>
    <property type="evidence" value="ECO:0007669"/>
    <property type="project" value="UniProtKB-KW"/>
</dbReference>
<gene>
    <name evidence="3" type="ORF">AVDCRST_MAG90-1822</name>
</gene>
<dbReference type="InterPro" id="IPR006076">
    <property type="entry name" value="FAD-dep_OxRdtase"/>
</dbReference>
<accession>A0A6J4LPD9</accession>
<dbReference type="EMBL" id="CADCUC010000360">
    <property type="protein sequence ID" value="CAA9338325.1"/>
    <property type="molecule type" value="Genomic_DNA"/>
</dbReference>
<dbReference type="PANTHER" id="PTHR13847:SF287">
    <property type="entry name" value="FAD-DEPENDENT OXIDOREDUCTASE DOMAIN-CONTAINING PROTEIN 1"/>
    <property type="match status" value="1"/>
</dbReference>
<dbReference type="SUPFAM" id="SSF51905">
    <property type="entry name" value="FAD/NAD(P)-binding domain"/>
    <property type="match status" value="1"/>
</dbReference>
<dbReference type="Pfam" id="PF01266">
    <property type="entry name" value="DAO"/>
    <property type="match status" value="1"/>
</dbReference>
<dbReference type="PANTHER" id="PTHR13847">
    <property type="entry name" value="SARCOSINE DEHYDROGENASE-RELATED"/>
    <property type="match status" value="1"/>
</dbReference>
<evidence type="ECO:0000259" key="2">
    <source>
        <dbReference type="Pfam" id="PF01266"/>
    </source>
</evidence>
<sequence>MAETFDVVIAGGAAMGSSVAYHLLADPAFQGRVLVVEKDSTYRRSASALSAASIRQQFSSLVNIRISLHGIAFLRDIGERLAVDGERPEIGLTEGGYLYLASQAGAGILAENQALQRAEGADIVLLDQGGLATRFPWLSTGDLACGAWGRSGEGWFDGWALLQAFRRKARALGAVYRTGAVAGVERQGGRILAVTLDDGSRVGCGALVNCAGAGGRALAAQAGVDIPVFAKRRSVFSFTCGTPIEHGPLLIDTTGVWTRPEGEGFICGVSPGPGETDPDWIDDDPSTQDVDWAIFEERIWPALAHRVPAFEAIRPGRAWAGPYDMCALDHNAIIGLADGPSNLYLCNGFSGHGLQQSPTVGRGLAELIVHGRYVSLDLSALGFFRVAADAPLRERNVI</sequence>
<dbReference type="GO" id="GO:0005737">
    <property type="term" value="C:cytoplasm"/>
    <property type="evidence" value="ECO:0007669"/>
    <property type="project" value="TreeGrafter"/>
</dbReference>
<name>A0A6J4LPD9_9HYPH</name>
<proteinExistence type="predicted"/>
<organism evidence="3">
    <name type="scientific">uncultured Microvirga sp</name>
    <dbReference type="NCBI Taxonomy" id="412392"/>
    <lineage>
        <taxon>Bacteria</taxon>
        <taxon>Pseudomonadati</taxon>
        <taxon>Pseudomonadota</taxon>
        <taxon>Alphaproteobacteria</taxon>
        <taxon>Hyphomicrobiales</taxon>
        <taxon>Methylobacteriaceae</taxon>
        <taxon>Microvirga</taxon>
        <taxon>environmental samples</taxon>
    </lineage>
</organism>
<evidence type="ECO:0000256" key="1">
    <source>
        <dbReference type="ARBA" id="ARBA00023002"/>
    </source>
</evidence>
<keyword evidence="1" id="KW-0560">Oxidoreductase</keyword>
<evidence type="ECO:0000313" key="3">
    <source>
        <dbReference type="EMBL" id="CAA9338325.1"/>
    </source>
</evidence>
<dbReference type="AlphaFoldDB" id="A0A6J4LPD9"/>
<protein>
    <submittedName>
        <fullName evidence="3">Glycine/D-amino acid oxidases (Deaminating)</fullName>
    </submittedName>
</protein>
<dbReference type="InterPro" id="IPR036188">
    <property type="entry name" value="FAD/NAD-bd_sf"/>
</dbReference>
<dbReference type="Gene3D" id="3.30.9.10">
    <property type="entry name" value="D-Amino Acid Oxidase, subunit A, domain 2"/>
    <property type="match status" value="1"/>
</dbReference>
<dbReference type="GO" id="GO:0032981">
    <property type="term" value="P:mitochondrial respiratory chain complex I assembly"/>
    <property type="evidence" value="ECO:0007669"/>
    <property type="project" value="TreeGrafter"/>
</dbReference>
<dbReference type="Gene3D" id="3.50.50.60">
    <property type="entry name" value="FAD/NAD(P)-binding domain"/>
    <property type="match status" value="1"/>
</dbReference>